<keyword evidence="1" id="KW-1185">Reference proteome</keyword>
<dbReference type="PANTHER" id="PTHR11439:SF503">
    <property type="entry name" value="CYSTEINE-RICH RLK (RECEPTOR-LIKE PROTEIN KINASE) 8"/>
    <property type="match status" value="1"/>
</dbReference>
<gene>
    <name evidence="2" type="primary">LOC107889896</name>
</gene>
<dbReference type="GeneID" id="107889896"/>
<sequence>MKRVQVPSEEDKVYKLKKALYGLKQTPWACTPVAQGEKLTNNGNHERVDEKEYSSLVGCLFFLTATRPDIMFAVRLLSRFIHGCDVVHFKAAKRVLRYVKGTLNYGVKFKKAKELKLIGYSDSDWSSKKQQTVAQSIAEVEYIAAVAVVNLAI</sequence>
<organism evidence="1 2">
    <name type="scientific">Gossypium hirsutum</name>
    <name type="common">Upland cotton</name>
    <name type="synonym">Gossypium mexicanum</name>
    <dbReference type="NCBI Taxonomy" id="3635"/>
    <lineage>
        <taxon>Eukaryota</taxon>
        <taxon>Viridiplantae</taxon>
        <taxon>Streptophyta</taxon>
        <taxon>Embryophyta</taxon>
        <taxon>Tracheophyta</taxon>
        <taxon>Spermatophyta</taxon>
        <taxon>Magnoliopsida</taxon>
        <taxon>eudicotyledons</taxon>
        <taxon>Gunneridae</taxon>
        <taxon>Pentapetalae</taxon>
        <taxon>rosids</taxon>
        <taxon>malvids</taxon>
        <taxon>Malvales</taxon>
        <taxon>Malvaceae</taxon>
        <taxon>Malvoideae</taxon>
        <taxon>Gossypium</taxon>
    </lineage>
</organism>
<protein>
    <submittedName>
        <fullName evidence="2">Secreted RxLR effector protein 161-like</fullName>
    </submittedName>
</protein>
<name>A0ABM2YNC8_GOSHI</name>
<accession>A0ABM2YNC8</accession>
<proteinExistence type="predicted"/>
<evidence type="ECO:0000313" key="1">
    <source>
        <dbReference type="Proteomes" id="UP000818029"/>
    </source>
</evidence>
<reference evidence="2" key="2">
    <citation type="submission" date="2025-08" db="UniProtKB">
        <authorList>
            <consortium name="RefSeq"/>
        </authorList>
    </citation>
    <scope>IDENTIFICATION</scope>
</reference>
<evidence type="ECO:0000313" key="2">
    <source>
        <dbReference type="RefSeq" id="XP_040932046.1"/>
    </source>
</evidence>
<dbReference type="Proteomes" id="UP000818029">
    <property type="component" value="Chromosome A09"/>
</dbReference>
<dbReference type="RefSeq" id="XP_040932046.1">
    <property type="nucleotide sequence ID" value="XM_041076112.1"/>
</dbReference>
<reference evidence="1" key="1">
    <citation type="journal article" date="2020" name="Nat. Genet.">
        <title>Genomic diversifications of five Gossypium allopolyploid species and their impact on cotton improvement.</title>
        <authorList>
            <person name="Chen Z.J."/>
            <person name="Sreedasyam A."/>
            <person name="Ando A."/>
            <person name="Song Q."/>
            <person name="De Santiago L.M."/>
            <person name="Hulse-Kemp A.M."/>
            <person name="Ding M."/>
            <person name="Ye W."/>
            <person name="Kirkbride R.C."/>
            <person name="Jenkins J."/>
            <person name="Plott C."/>
            <person name="Lovell J."/>
            <person name="Lin Y.M."/>
            <person name="Vaughn R."/>
            <person name="Liu B."/>
            <person name="Simpson S."/>
            <person name="Scheffler B.E."/>
            <person name="Wen L."/>
            <person name="Saski C.A."/>
            <person name="Grover C.E."/>
            <person name="Hu G."/>
            <person name="Conover J.L."/>
            <person name="Carlson J.W."/>
            <person name="Shu S."/>
            <person name="Boston L.B."/>
            <person name="Williams M."/>
            <person name="Peterson D.G."/>
            <person name="McGee K."/>
            <person name="Jones D.C."/>
            <person name="Wendel J.F."/>
            <person name="Stelly D.M."/>
            <person name="Grimwood J."/>
            <person name="Schmutz J."/>
        </authorList>
    </citation>
    <scope>NUCLEOTIDE SEQUENCE [LARGE SCALE GENOMIC DNA]</scope>
    <source>
        <strain evidence="1">cv. TM-1</strain>
    </source>
</reference>
<dbReference type="PANTHER" id="PTHR11439">
    <property type="entry name" value="GAG-POL-RELATED RETROTRANSPOSON"/>
    <property type="match status" value="1"/>
</dbReference>